<evidence type="ECO:0000256" key="5">
    <source>
        <dbReference type="ARBA" id="ARBA00021792"/>
    </source>
</evidence>
<dbReference type="InterPro" id="IPR036494">
    <property type="entry name" value="Ku_C_sf"/>
</dbReference>
<keyword evidence="11 19" id="KW-0067">ATP-binding</keyword>
<dbReference type="EMBL" id="KF147803">
    <property type="protein sequence ID" value="AHY22503.1"/>
    <property type="molecule type" value="Genomic_DNA"/>
</dbReference>
<evidence type="ECO:0000256" key="6">
    <source>
        <dbReference type="ARBA" id="ARBA00022454"/>
    </source>
</evidence>
<evidence type="ECO:0000313" key="21">
    <source>
        <dbReference type="EMBL" id="AHY22503.1"/>
    </source>
</evidence>
<dbReference type="InterPro" id="IPR014893">
    <property type="entry name" value="Ku_PK_bind"/>
</dbReference>
<keyword evidence="9 19" id="KW-0378">Hydrolase</keyword>
<dbReference type="EC" id="3.6.4.12" evidence="4 19"/>
<dbReference type="SUPFAM" id="SSF53300">
    <property type="entry name" value="vWA-like"/>
    <property type="match status" value="1"/>
</dbReference>
<evidence type="ECO:0000256" key="13">
    <source>
        <dbReference type="ARBA" id="ARBA00023125"/>
    </source>
</evidence>
<evidence type="ECO:0000256" key="9">
    <source>
        <dbReference type="ARBA" id="ARBA00022801"/>
    </source>
</evidence>
<dbReference type="InterPro" id="IPR002035">
    <property type="entry name" value="VWF_A"/>
</dbReference>
<accession>A0A023W0L8</accession>
<dbReference type="InterPro" id="IPR024193">
    <property type="entry name" value="Ku80"/>
</dbReference>
<reference evidence="21" key="1">
    <citation type="submission" date="2013-05" db="EMBL/GenBank/DDBJ databases">
        <authorList>
            <person name="Ishido K."/>
            <person name="Kinoshita H."/>
            <person name="Ihara F."/>
            <person name="Nihira T."/>
        </authorList>
    </citation>
    <scope>NUCLEOTIDE SEQUENCE</scope>
    <source>
        <strain evidence="21">HF627</strain>
    </source>
</reference>
<dbReference type="InterPro" id="IPR005161">
    <property type="entry name" value="Ku_N"/>
</dbReference>
<gene>
    <name evidence="21" type="primary">ku80</name>
</gene>
<organism evidence="21">
    <name type="scientific">Lecanicillium sp. HF627</name>
    <dbReference type="NCBI Taxonomy" id="1411983"/>
    <lineage>
        <taxon>Eukaryota</taxon>
        <taxon>Fungi</taxon>
        <taxon>Dikarya</taxon>
        <taxon>Ascomycota</taxon>
        <taxon>Pezizomycotina</taxon>
        <taxon>Sordariomycetes</taxon>
        <taxon>Hypocreomycetidae</taxon>
        <taxon>Hypocreales</taxon>
        <taxon>Cordycipitaceae</taxon>
        <taxon>Lecanicillium</taxon>
    </lineage>
</organism>
<evidence type="ECO:0000256" key="7">
    <source>
        <dbReference type="ARBA" id="ARBA00022741"/>
    </source>
</evidence>
<dbReference type="FunFam" id="3.40.50.410:FF:000073">
    <property type="entry name" value="ATP-dependent DNA helicase II subunit 2"/>
    <property type="match status" value="1"/>
</dbReference>
<evidence type="ECO:0000256" key="18">
    <source>
        <dbReference type="ARBA" id="ARBA00047995"/>
    </source>
</evidence>
<dbReference type="Pfam" id="PF08785">
    <property type="entry name" value="Ku_PK_bind"/>
    <property type="match status" value="1"/>
</dbReference>
<dbReference type="AlphaFoldDB" id="A0A023W0L8"/>
<evidence type="ECO:0000256" key="19">
    <source>
        <dbReference type="PIRNR" id="PIRNR016570"/>
    </source>
</evidence>
<dbReference type="Pfam" id="PF03731">
    <property type="entry name" value="Ku_N"/>
    <property type="match status" value="1"/>
</dbReference>
<dbReference type="SUPFAM" id="SSF100939">
    <property type="entry name" value="SPOC domain-like"/>
    <property type="match status" value="1"/>
</dbReference>
<keyword evidence="13 19" id="KW-0238">DNA-binding</keyword>
<dbReference type="GO" id="GO:0016887">
    <property type="term" value="F:ATP hydrolysis activity"/>
    <property type="evidence" value="ECO:0007669"/>
    <property type="project" value="RHEA"/>
</dbReference>
<dbReference type="SUPFAM" id="SSF101420">
    <property type="entry name" value="C-terminal domain of Ku80"/>
    <property type="match status" value="1"/>
</dbReference>
<dbReference type="Gene3D" id="1.25.40.240">
    <property type="entry name" value="Ku, C-terminal domain"/>
    <property type="match status" value="1"/>
</dbReference>
<keyword evidence="6" id="KW-0158">Chromosome</keyword>
<dbReference type="Pfam" id="PF02735">
    <property type="entry name" value="Ku"/>
    <property type="match status" value="1"/>
</dbReference>
<evidence type="ECO:0000256" key="14">
    <source>
        <dbReference type="ARBA" id="ARBA00023172"/>
    </source>
</evidence>
<comment type="function">
    <text evidence="17">Single-stranded DNA-dependent ATP-dependent helicase. Involved in non-homologous end joining (NHEJ) DNA double strand break repair. DNA-binding is sequence-independent but has a high affinity to nicks in double-stranded DNA and to the ends of duplex DNA. Binds to naturally occurring chromosomal ends, and therefore provides chromosomal end protection. Required also for telomere recombination to repair telomeric ends in the absence of telomerase. KU70, of the KU70/KU80 heterodimer, binds to the stem loop of TLC1, the RNA component of telomerase. Involved in telomere maintenance. Interacts with telomeric repeats and subtelomeric sequences thereby controlling telomere length and protecting against subtelomeric rearrangement. Maintains telomeric chromatin, which is involved in silencing the expression of genes located at the telomere. Required for mating-type switching.</text>
</comment>
<dbReference type="CDD" id="cd00873">
    <property type="entry name" value="KU80"/>
    <property type="match status" value="1"/>
</dbReference>
<dbReference type="GO" id="GO:0006310">
    <property type="term" value="P:DNA recombination"/>
    <property type="evidence" value="ECO:0007669"/>
    <property type="project" value="UniProtKB-KW"/>
</dbReference>
<name>A0A023W0L8_9HYPO</name>
<evidence type="ECO:0000256" key="12">
    <source>
        <dbReference type="ARBA" id="ARBA00022895"/>
    </source>
</evidence>
<evidence type="ECO:0000256" key="11">
    <source>
        <dbReference type="ARBA" id="ARBA00022840"/>
    </source>
</evidence>
<evidence type="ECO:0000256" key="16">
    <source>
        <dbReference type="ARBA" id="ARBA00023242"/>
    </source>
</evidence>
<evidence type="ECO:0000256" key="8">
    <source>
        <dbReference type="ARBA" id="ARBA00022763"/>
    </source>
</evidence>
<dbReference type="GO" id="GO:0003690">
    <property type="term" value="F:double-stranded DNA binding"/>
    <property type="evidence" value="ECO:0007669"/>
    <property type="project" value="TreeGrafter"/>
</dbReference>
<dbReference type="PROSITE" id="PS50234">
    <property type="entry name" value="VWFA"/>
    <property type="match status" value="1"/>
</dbReference>
<dbReference type="GO" id="GO:0043564">
    <property type="term" value="C:Ku70:Ku80 complex"/>
    <property type="evidence" value="ECO:0007669"/>
    <property type="project" value="InterPro"/>
</dbReference>
<evidence type="ECO:0000256" key="3">
    <source>
        <dbReference type="ARBA" id="ARBA00007726"/>
    </source>
</evidence>
<dbReference type="InterPro" id="IPR036465">
    <property type="entry name" value="vWFA_dom_sf"/>
</dbReference>
<keyword evidence="10 19" id="KW-0347">Helicase</keyword>
<evidence type="ECO:0000256" key="1">
    <source>
        <dbReference type="ARBA" id="ARBA00004123"/>
    </source>
</evidence>
<evidence type="ECO:0000256" key="17">
    <source>
        <dbReference type="ARBA" id="ARBA00024890"/>
    </source>
</evidence>
<dbReference type="GO" id="GO:0000723">
    <property type="term" value="P:telomere maintenance"/>
    <property type="evidence" value="ECO:0007669"/>
    <property type="project" value="InterPro"/>
</dbReference>
<evidence type="ECO:0000259" key="20">
    <source>
        <dbReference type="PROSITE" id="PS50234"/>
    </source>
</evidence>
<dbReference type="PANTHER" id="PTHR12604">
    <property type="entry name" value="KU AUTOANTIGEN DNA HELICASE"/>
    <property type="match status" value="1"/>
</dbReference>
<dbReference type="GO" id="GO:0042162">
    <property type="term" value="F:telomeric DNA binding"/>
    <property type="evidence" value="ECO:0007669"/>
    <property type="project" value="InterPro"/>
</dbReference>
<dbReference type="GO" id="GO:0003678">
    <property type="term" value="F:DNA helicase activity"/>
    <property type="evidence" value="ECO:0007669"/>
    <property type="project" value="UniProtKB-EC"/>
</dbReference>
<keyword evidence="8 19" id="KW-0227">DNA damage</keyword>
<keyword evidence="7 19" id="KW-0547">Nucleotide-binding</keyword>
<dbReference type="GO" id="GO:0005524">
    <property type="term" value="F:ATP binding"/>
    <property type="evidence" value="ECO:0007669"/>
    <property type="project" value="UniProtKB-UniRule"/>
</dbReference>
<dbReference type="GO" id="GO:0003684">
    <property type="term" value="F:damaged DNA binding"/>
    <property type="evidence" value="ECO:0007669"/>
    <property type="project" value="InterPro"/>
</dbReference>
<sequence>MAEKEATIFILDLGASMAETHSGRKESNLDWSMRYVWDKITDIVASNRKTLCVGVIGLRTDETKNKLQDDDGYENLTVLQDLGPMSMSSLRALQSSIKPSATWAGDAISAIVLAVDMIDIFTKKLKWNRKIVLVTDGQGAIDGDDLGDIAKKMNDSNIQLTVLGVDFDDADYGFKEEDKSATKAGNEKILKGLIDDCKDGVFASIVEAIDEIETPRVKSVKPYKSYDGALTLGDPTKFPTATSINVERYFKTHLARPLTASTVVVKADQGATQSTETLDEDPMDGVEFSAVKSARTYKVNDPNAPGGKRDVEFESLAKGYEYGRTAVHISESEHNITKIETVKSFSILGFIPWSKYEPFLNMGDVGVTHARKFDEQSELAMSSLVWALSELESHAVARIVTKDGKDPTLVLLAPHIEPGFECLYDIPLPFAEDVRQYQFPPLDKVITVTGQTITKHRLLPTDDLNQAMSDYVDAMDISTFAGDDEGDAEYAPIDETYNPTIHRTNNAVKHRAVYPEKAVPDTPAVLLRYASPPEELTEKVQSRINALIEKAEVKKDATKQMGTIVRSLITDSFANSKYDQAVECIGVMREELINMEEPGMYNTFVRDLKKNLLSGALGGDRRDLWFKIRFSRLGLINSKESEVSDVSGEDADEFYKSR</sequence>
<dbReference type="SMART" id="SM00559">
    <property type="entry name" value="Ku78"/>
    <property type="match status" value="1"/>
</dbReference>
<dbReference type="Gene3D" id="2.40.290.10">
    <property type="match status" value="1"/>
</dbReference>
<evidence type="ECO:0000256" key="10">
    <source>
        <dbReference type="ARBA" id="ARBA00022806"/>
    </source>
</evidence>
<dbReference type="InterPro" id="IPR006164">
    <property type="entry name" value="DNA_bd_Ku70/Ku80"/>
</dbReference>
<reference evidence="21" key="2">
    <citation type="journal article" date="2014" name="Curr. Genet.">
        <title>Efficient and versatile transformation systems in entomopathogenic fungus Lecanicillium species.</title>
        <authorList>
            <person name="Ishidoh K."/>
            <person name="Kinoshita H."/>
            <person name="Ihara F."/>
            <person name="Nihira T."/>
        </authorList>
    </citation>
    <scope>NUCLEOTIDE SEQUENCE</scope>
    <source>
        <strain evidence="21">HF627</strain>
    </source>
</reference>
<feature type="domain" description="VWFA" evidence="20">
    <location>
        <begin position="6"/>
        <end position="209"/>
    </location>
</feature>
<dbReference type="GO" id="GO:0000781">
    <property type="term" value="C:chromosome, telomeric region"/>
    <property type="evidence" value="ECO:0007669"/>
    <property type="project" value="UniProtKB-SubCell"/>
</dbReference>
<comment type="subcellular location">
    <subcellularLocation>
        <location evidence="2">Chromosome</location>
        <location evidence="2">Telomere</location>
    </subcellularLocation>
    <subcellularLocation>
        <location evidence="1 19">Nucleus</location>
    </subcellularLocation>
</comment>
<keyword evidence="14 19" id="KW-0233">DNA recombination</keyword>
<evidence type="ECO:0000256" key="4">
    <source>
        <dbReference type="ARBA" id="ARBA00012551"/>
    </source>
</evidence>
<keyword evidence="16 19" id="KW-0539">Nucleus</keyword>
<dbReference type="GO" id="GO:0006303">
    <property type="term" value="P:double-strand break repair via nonhomologous end joining"/>
    <property type="evidence" value="ECO:0007669"/>
    <property type="project" value="InterPro"/>
</dbReference>
<dbReference type="PIRSF" id="PIRSF016570">
    <property type="entry name" value="Ku80"/>
    <property type="match status" value="1"/>
</dbReference>
<evidence type="ECO:0000256" key="15">
    <source>
        <dbReference type="ARBA" id="ARBA00023204"/>
    </source>
</evidence>
<dbReference type="Gene3D" id="3.40.50.410">
    <property type="entry name" value="von Willebrand factor, type A domain"/>
    <property type="match status" value="1"/>
</dbReference>
<comment type="catalytic activity">
    <reaction evidence="18 19">
        <text>ATP + H2O = ADP + phosphate + H(+)</text>
        <dbReference type="Rhea" id="RHEA:13065"/>
        <dbReference type="ChEBI" id="CHEBI:15377"/>
        <dbReference type="ChEBI" id="CHEBI:15378"/>
        <dbReference type="ChEBI" id="CHEBI:30616"/>
        <dbReference type="ChEBI" id="CHEBI:43474"/>
        <dbReference type="ChEBI" id="CHEBI:456216"/>
        <dbReference type="EC" id="3.6.4.12"/>
    </reaction>
</comment>
<protein>
    <recommendedName>
        <fullName evidence="5 19">ATP-dependent DNA helicase II subunit 2</fullName>
        <ecNumber evidence="4 19">3.6.4.12</ecNumber>
    </recommendedName>
</protein>
<keyword evidence="15 19" id="KW-0234">DNA repair</keyword>
<dbReference type="PANTHER" id="PTHR12604:SF4">
    <property type="entry name" value="X-RAY REPAIR CROSS-COMPLEMENTING PROTEIN 5"/>
    <property type="match status" value="1"/>
</dbReference>
<evidence type="ECO:0000256" key="2">
    <source>
        <dbReference type="ARBA" id="ARBA00004574"/>
    </source>
</evidence>
<proteinExistence type="inferred from homology"/>
<keyword evidence="12" id="KW-0779">Telomere</keyword>
<dbReference type="InterPro" id="IPR016194">
    <property type="entry name" value="SPOC-like_C_dom_sf"/>
</dbReference>
<comment type="similarity">
    <text evidence="3 19">Belongs to the ku80 family.</text>
</comment>